<organism evidence="4 5">
    <name type="scientific">Billgrantia sulfidoxydans</name>
    <dbReference type="NCBI Taxonomy" id="2733484"/>
    <lineage>
        <taxon>Bacteria</taxon>
        <taxon>Pseudomonadati</taxon>
        <taxon>Pseudomonadota</taxon>
        <taxon>Gammaproteobacteria</taxon>
        <taxon>Oceanospirillales</taxon>
        <taxon>Halomonadaceae</taxon>
        <taxon>Billgrantia</taxon>
    </lineage>
</organism>
<dbReference type="InterPro" id="IPR050261">
    <property type="entry name" value="FrsA_esterase"/>
</dbReference>
<evidence type="ECO:0000313" key="4">
    <source>
        <dbReference type="EMBL" id="QTP53297.1"/>
    </source>
</evidence>
<evidence type="ECO:0000313" key="5">
    <source>
        <dbReference type="Proteomes" id="UP000671868"/>
    </source>
</evidence>
<dbReference type="Proteomes" id="UP000671868">
    <property type="component" value="Chromosome"/>
</dbReference>
<accession>A0ABX7W0S6</accession>
<feature type="domain" description="Dienelactone hydrolase" evidence="3">
    <location>
        <begin position="66"/>
        <end position="286"/>
    </location>
</feature>
<dbReference type="PANTHER" id="PTHR22946">
    <property type="entry name" value="DIENELACTONE HYDROLASE DOMAIN-CONTAINING PROTEIN-RELATED"/>
    <property type="match status" value="1"/>
</dbReference>
<dbReference type="SUPFAM" id="SSF53474">
    <property type="entry name" value="alpha/beta-Hydrolases"/>
    <property type="match status" value="1"/>
</dbReference>
<dbReference type="PANTHER" id="PTHR22946:SF0">
    <property type="entry name" value="DIENELACTONE HYDROLASE DOMAIN-CONTAINING PROTEIN"/>
    <property type="match status" value="1"/>
</dbReference>
<gene>
    <name evidence="4" type="ORF">HNO51_00560</name>
</gene>
<dbReference type="InterPro" id="IPR002925">
    <property type="entry name" value="Dienelactn_hydro"/>
</dbReference>
<keyword evidence="5" id="KW-1185">Reference proteome</keyword>
<dbReference type="GO" id="GO:0016787">
    <property type="term" value="F:hydrolase activity"/>
    <property type="evidence" value="ECO:0007669"/>
    <property type="project" value="UniProtKB-KW"/>
</dbReference>
<feature type="signal peptide" evidence="2">
    <location>
        <begin position="1"/>
        <end position="21"/>
    </location>
</feature>
<evidence type="ECO:0000259" key="3">
    <source>
        <dbReference type="Pfam" id="PF01738"/>
    </source>
</evidence>
<feature type="region of interest" description="Disordered" evidence="1">
    <location>
        <begin position="19"/>
        <end position="46"/>
    </location>
</feature>
<sequence>MRPLLMLLCLIAGSMTGPAMAQESSLPTGAETESEPESESELITSWGPRVEGETFEYTTGGQTYQGYLARNVNDTKPRPAVLVVHEWWGLDGYARARADQLAALGFVALAVDMYGGGQVATHPDQAGEFSSQVMQDWPAARARFEAAMSQLRQHPAVADTGMAALGYCFGGSVVMNMALSGMPLEAVISFHGGPTQAASARGEFNGVVQIHNGGADSLVERNDLSAMARALEAQGADIDVINYPQALHGFTNPGADALAKEFDLPLGYNAAADAASWQSALLLLDKTLNQ</sequence>
<evidence type="ECO:0000256" key="2">
    <source>
        <dbReference type="SAM" id="SignalP"/>
    </source>
</evidence>
<feature type="chain" id="PRO_5046292165" evidence="2">
    <location>
        <begin position="22"/>
        <end position="290"/>
    </location>
</feature>
<dbReference type="Pfam" id="PF01738">
    <property type="entry name" value="DLH"/>
    <property type="match status" value="1"/>
</dbReference>
<reference evidence="4 5" key="1">
    <citation type="journal article" date="2021" name="Front. Microbiol.">
        <title>Aerobic Denitrification and Heterotrophic Sulfur Oxidation in the Genus Halomonas Revealed by Six Novel Species Characterizations and Genome-Based Analysis.</title>
        <authorList>
            <person name="Wang L."/>
            <person name="Shao Z."/>
        </authorList>
    </citation>
    <scope>NUCLEOTIDE SEQUENCE [LARGE SCALE GENOMIC DNA]</scope>
    <source>
        <strain evidence="4 5">MCCC 1A11059</strain>
    </source>
</reference>
<dbReference type="EMBL" id="CP053381">
    <property type="protein sequence ID" value="QTP53297.1"/>
    <property type="molecule type" value="Genomic_DNA"/>
</dbReference>
<keyword evidence="4" id="KW-0378">Hydrolase</keyword>
<dbReference type="RefSeq" id="WP_209538249.1">
    <property type="nucleotide sequence ID" value="NZ_CP053381.1"/>
</dbReference>
<keyword evidence="2" id="KW-0732">Signal</keyword>
<proteinExistence type="predicted"/>
<name>A0ABX7W0S6_9GAMM</name>
<protein>
    <submittedName>
        <fullName evidence="4">Dienelactone hydrolase family protein</fullName>
    </submittedName>
</protein>
<dbReference type="Gene3D" id="3.40.50.1820">
    <property type="entry name" value="alpha/beta hydrolase"/>
    <property type="match status" value="1"/>
</dbReference>
<evidence type="ECO:0000256" key="1">
    <source>
        <dbReference type="SAM" id="MobiDB-lite"/>
    </source>
</evidence>
<dbReference type="InterPro" id="IPR029058">
    <property type="entry name" value="AB_hydrolase_fold"/>
</dbReference>